<feature type="binding site" evidence="8">
    <location>
        <begin position="330"/>
        <end position="332"/>
    </location>
    <ligand>
        <name>GTP</name>
        <dbReference type="ChEBI" id="CHEBI:37565"/>
    </ligand>
</feature>
<dbReference type="EC" id="6.3.4.4" evidence="8 10"/>
<dbReference type="FunFam" id="1.10.300.10:FF:000001">
    <property type="entry name" value="Adenylosuccinate synthetase"/>
    <property type="match status" value="1"/>
</dbReference>
<feature type="binding site" description="in other chain" evidence="8">
    <location>
        <position position="130"/>
    </location>
    <ligand>
        <name>IMP</name>
        <dbReference type="ChEBI" id="CHEBI:58053"/>
        <note>ligand shared between dimeric partners</note>
    </ligand>
</feature>
<dbReference type="AlphaFoldDB" id="A0A9D5JSY6"/>
<keyword evidence="4 8" id="KW-0547">Nucleotide-binding</keyword>
<dbReference type="SUPFAM" id="SSF52540">
    <property type="entry name" value="P-loop containing nucleoside triphosphate hydrolases"/>
    <property type="match status" value="1"/>
</dbReference>
<evidence type="ECO:0000313" key="12">
    <source>
        <dbReference type="Proteomes" id="UP000649604"/>
    </source>
</evidence>
<dbReference type="PANTHER" id="PTHR11846">
    <property type="entry name" value="ADENYLOSUCCINATE SYNTHETASE"/>
    <property type="match status" value="1"/>
</dbReference>
<name>A0A9D5JSY6_9BACT</name>
<comment type="subunit">
    <text evidence="1 8">Homodimer.</text>
</comment>
<feature type="binding site" evidence="8">
    <location>
        <position position="304"/>
    </location>
    <ligand>
        <name>GTP</name>
        <dbReference type="ChEBI" id="CHEBI:37565"/>
    </ligand>
</feature>
<comment type="cofactor">
    <cofactor evidence="8">
        <name>Mg(2+)</name>
        <dbReference type="ChEBI" id="CHEBI:18420"/>
    </cofactor>
    <text evidence="8">Binds 1 Mg(2+) ion per subunit.</text>
</comment>
<proteinExistence type="inferred from homology"/>
<feature type="binding site" evidence="8">
    <location>
        <begin position="12"/>
        <end position="18"/>
    </location>
    <ligand>
        <name>GTP</name>
        <dbReference type="ChEBI" id="CHEBI:37565"/>
    </ligand>
</feature>
<dbReference type="PROSITE" id="PS01266">
    <property type="entry name" value="ADENYLOSUCCIN_SYN_1"/>
    <property type="match status" value="1"/>
</dbReference>
<evidence type="ECO:0000256" key="6">
    <source>
        <dbReference type="ARBA" id="ARBA00022842"/>
    </source>
</evidence>
<dbReference type="CDD" id="cd03108">
    <property type="entry name" value="AdSS"/>
    <property type="match status" value="1"/>
</dbReference>
<comment type="caution">
    <text evidence="11">The sequence shown here is derived from an EMBL/GenBank/DDBJ whole genome shotgun (WGS) entry which is preliminary data.</text>
</comment>
<dbReference type="Gene3D" id="1.10.300.10">
    <property type="entry name" value="Adenylosuccinate Synthetase, subunit A, domain 2"/>
    <property type="match status" value="1"/>
</dbReference>
<evidence type="ECO:0000256" key="9">
    <source>
        <dbReference type="PROSITE-ProRule" id="PRU10134"/>
    </source>
</evidence>
<dbReference type="GO" id="GO:0005525">
    <property type="term" value="F:GTP binding"/>
    <property type="evidence" value="ECO:0007669"/>
    <property type="project" value="UniProtKB-UniRule"/>
</dbReference>
<feature type="binding site" evidence="8">
    <location>
        <begin position="298"/>
        <end position="304"/>
    </location>
    <ligand>
        <name>substrate</name>
    </ligand>
</feature>
<dbReference type="InterPro" id="IPR018220">
    <property type="entry name" value="Adenylosuccin_syn_GTP-bd"/>
</dbReference>
<feature type="binding site" evidence="8">
    <location>
        <position position="13"/>
    </location>
    <ligand>
        <name>Mg(2+)</name>
        <dbReference type="ChEBI" id="CHEBI:18420"/>
    </ligand>
</feature>
<comment type="function">
    <text evidence="8">Plays an important role in the de novo pathway of purine nucleotide biosynthesis. Catalyzes the first committed step in the biosynthesis of AMP from IMP.</text>
</comment>
<feature type="binding site" evidence="8">
    <location>
        <begin position="412"/>
        <end position="414"/>
    </location>
    <ligand>
        <name>GTP</name>
        <dbReference type="ChEBI" id="CHEBI:37565"/>
    </ligand>
</feature>
<sequence length="428" mass="46899">MATLVILGLQWGDEGKGKIVDLLAEQFDVIARYQGGHNAGHTVNIGDQKFVLHLIPSGILHPGKQCLIGNGVVVDPEALLQEMDELQQRGITDFAGRFFVSARAHVIMPYHRILDRRREHDLGEKKIGTTGRGIGPTYETKMARTGIVMADLLDEQMFREKVQASLAHLKLLIPDDIPELSYDHICDIYLPCGEALRPYITDCSLLLHEARNAGKQILCEGAQGTMLDVDHGTYPFVTSSNASAGGVCTGLGLGPTAVDRVLGVIKAYTTRVGEGPFPTELFDVDGDTLREQGQEYGATTGRPRRCGWFDAVVGRYAVRINGVDSIALMKLDVLDHFETIQVCTGYEYRGERLSELPLAPEALSECTPIYETHAGWQESTVGIENFDDLPAKAQAYLARIAELLGTTISMISTGPKRRQTILRSGQAH</sequence>
<keyword evidence="2 8" id="KW-0436">Ligase</keyword>
<dbReference type="InterPro" id="IPR042111">
    <property type="entry name" value="Adenylosuccinate_synth_dom3"/>
</dbReference>
<evidence type="ECO:0000256" key="3">
    <source>
        <dbReference type="ARBA" id="ARBA00022723"/>
    </source>
</evidence>
<dbReference type="SMART" id="SM00788">
    <property type="entry name" value="Adenylsucc_synt"/>
    <property type="match status" value="1"/>
</dbReference>
<reference evidence="11" key="1">
    <citation type="submission" date="2019-11" db="EMBL/GenBank/DDBJ databases">
        <title>Microbial mats filling the niche in hypersaline microbial mats.</title>
        <authorList>
            <person name="Wong H.L."/>
            <person name="Macleod F.I."/>
            <person name="White R.A. III"/>
            <person name="Burns B.P."/>
        </authorList>
    </citation>
    <scope>NUCLEOTIDE SEQUENCE</scope>
    <source>
        <strain evidence="11">Rbin_158</strain>
    </source>
</reference>
<dbReference type="Proteomes" id="UP000649604">
    <property type="component" value="Unassembled WGS sequence"/>
</dbReference>
<evidence type="ECO:0000256" key="1">
    <source>
        <dbReference type="ARBA" id="ARBA00011738"/>
    </source>
</evidence>
<feature type="binding site" description="in other chain" evidence="8">
    <location>
        <begin position="13"/>
        <end position="16"/>
    </location>
    <ligand>
        <name>IMP</name>
        <dbReference type="ChEBI" id="CHEBI:58053"/>
        <note>ligand shared between dimeric partners</note>
    </ligand>
</feature>
<dbReference type="InterPro" id="IPR001114">
    <property type="entry name" value="Adenylosuccinate_synthetase"/>
</dbReference>
<evidence type="ECO:0000256" key="5">
    <source>
        <dbReference type="ARBA" id="ARBA00022755"/>
    </source>
</evidence>
<feature type="active site" description="Proton acceptor" evidence="8">
    <location>
        <position position="13"/>
    </location>
</feature>
<evidence type="ECO:0000256" key="8">
    <source>
        <dbReference type="HAMAP-Rule" id="MF_00011"/>
    </source>
</evidence>
<keyword evidence="3 8" id="KW-0479">Metal-binding</keyword>
<feature type="binding site" description="in other chain" evidence="8">
    <location>
        <position position="302"/>
    </location>
    <ligand>
        <name>IMP</name>
        <dbReference type="ChEBI" id="CHEBI:58053"/>
        <note>ligand shared between dimeric partners</note>
    </ligand>
</feature>
<evidence type="ECO:0000256" key="4">
    <source>
        <dbReference type="ARBA" id="ARBA00022741"/>
    </source>
</evidence>
<feature type="binding site" description="in other chain" evidence="8">
    <location>
        <begin position="38"/>
        <end position="41"/>
    </location>
    <ligand>
        <name>IMP</name>
        <dbReference type="ChEBI" id="CHEBI:58053"/>
        <note>ligand shared between dimeric partners</note>
    </ligand>
</feature>
<dbReference type="NCBIfam" id="TIGR00184">
    <property type="entry name" value="purA"/>
    <property type="match status" value="1"/>
</dbReference>
<evidence type="ECO:0000256" key="7">
    <source>
        <dbReference type="ARBA" id="ARBA00023134"/>
    </source>
</evidence>
<organism evidence="11 12">
    <name type="scientific">candidate division KSB3 bacterium</name>
    <dbReference type="NCBI Taxonomy" id="2044937"/>
    <lineage>
        <taxon>Bacteria</taxon>
        <taxon>candidate division KSB3</taxon>
    </lineage>
</organism>
<feature type="binding site" evidence="8">
    <location>
        <begin position="40"/>
        <end position="42"/>
    </location>
    <ligand>
        <name>GTP</name>
        <dbReference type="ChEBI" id="CHEBI:37565"/>
    </ligand>
</feature>
<dbReference type="HAMAP" id="MF_00011">
    <property type="entry name" value="Adenylosucc_synth"/>
    <property type="match status" value="1"/>
</dbReference>
<feature type="active site" description="Proton donor" evidence="8">
    <location>
        <position position="41"/>
    </location>
</feature>
<feature type="binding site" description="in other chain" evidence="8">
    <location>
        <position position="238"/>
    </location>
    <ligand>
        <name>IMP</name>
        <dbReference type="ChEBI" id="CHEBI:58053"/>
        <note>ligand shared between dimeric partners</note>
    </ligand>
</feature>
<dbReference type="GO" id="GO:0005737">
    <property type="term" value="C:cytoplasm"/>
    <property type="evidence" value="ECO:0007669"/>
    <property type="project" value="UniProtKB-SubCell"/>
</dbReference>
<keyword evidence="5 8" id="KW-0658">Purine biosynthesis</keyword>
<dbReference type="Pfam" id="PF00709">
    <property type="entry name" value="Adenylsucc_synt"/>
    <property type="match status" value="1"/>
</dbReference>
<dbReference type="InterPro" id="IPR042109">
    <property type="entry name" value="Adenylosuccinate_synth_dom1"/>
</dbReference>
<dbReference type="FunFam" id="3.90.170.10:FF:000001">
    <property type="entry name" value="Adenylosuccinate synthetase"/>
    <property type="match status" value="1"/>
</dbReference>
<dbReference type="Gene3D" id="3.90.170.10">
    <property type="entry name" value="Adenylosuccinate Synthetase, subunit A, domain 3"/>
    <property type="match status" value="1"/>
</dbReference>
<dbReference type="InterPro" id="IPR027417">
    <property type="entry name" value="P-loop_NTPase"/>
</dbReference>
<feature type="binding site" evidence="8">
    <location>
        <position position="144"/>
    </location>
    <ligand>
        <name>IMP</name>
        <dbReference type="ChEBI" id="CHEBI:58053"/>
        <note>ligand shared between dimeric partners</note>
    </ligand>
</feature>
<feature type="binding site" description="in other chain" evidence="8">
    <location>
        <position position="223"/>
    </location>
    <ligand>
        <name>IMP</name>
        <dbReference type="ChEBI" id="CHEBI:58053"/>
        <note>ligand shared between dimeric partners</note>
    </ligand>
</feature>
<dbReference type="GO" id="GO:0000287">
    <property type="term" value="F:magnesium ion binding"/>
    <property type="evidence" value="ECO:0007669"/>
    <property type="project" value="UniProtKB-UniRule"/>
</dbReference>
<comment type="catalytic activity">
    <reaction evidence="8 10">
        <text>IMP + L-aspartate + GTP = N(6)-(1,2-dicarboxyethyl)-AMP + GDP + phosphate + 2 H(+)</text>
        <dbReference type="Rhea" id="RHEA:15753"/>
        <dbReference type="ChEBI" id="CHEBI:15378"/>
        <dbReference type="ChEBI" id="CHEBI:29991"/>
        <dbReference type="ChEBI" id="CHEBI:37565"/>
        <dbReference type="ChEBI" id="CHEBI:43474"/>
        <dbReference type="ChEBI" id="CHEBI:57567"/>
        <dbReference type="ChEBI" id="CHEBI:58053"/>
        <dbReference type="ChEBI" id="CHEBI:58189"/>
        <dbReference type="EC" id="6.3.4.4"/>
    </reaction>
</comment>
<dbReference type="InterPro" id="IPR033128">
    <property type="entry name" value="Adenylosuccin_syn_Lys_AS"/>
</dbReference>
<evidence type="ECO:0000313" key="11">
    <source>
        <dbReference type="EMBL" id="MBD3323673.1"/>
    </source>
</evidence>
<gene>
    <name evidence="8" type="primary">purA</name>
    <name evidence="11" type="ORF">GF339_03755</name>
</gene>
<comment type="similarity">
    <text evidence="8 10">Belongs to the adenylosuccinate synthetase family.</text>
</comment>
<comment type="pathway">
    <text evidence="8 10">Purine metabolism; AMP biosynthesis via de novo pathway; AMP from IMP: step 1/2.</text>
</comment>
<keyword evidence="6 8" id="KW-0460">Magnesium</keyword>
<dbReference type="EMBL" id="WJJP01000115">
    <property type="protein sequence ID" value="MBD3323673.1"/>
    <property type="molecule type" value="Genomic_DNA"/>
</dbReference>
<keyword evidence="7 8" id="KW-0342">GTP-binding</keyword>
<keyword evidence="8" id="KW-0963">Cytoplasm</keyword>
<dbReference type="GO" id="GO:0046040">
    <property type="term" value="P:IMP metabolic process"/>
    <property type="evidence" value="ECO:0007669"/>
    <property type="project" value="TreeGrafter"/>
</dbReference>
<dbReference type="GO" id="GO:0004019">
    <property type="term" value="F:adenylosuccinate synthase activity"/>
    <property type="evidence" value="ECO:0007669"/>
    <property type="project" value="UniProtKB-UniRule"/>
</dbReference>
<dbReference type="InterPro" id="IPR042110">
    <property type="entry name" value="Adenylosuccinate_synth_dom2"/>
</dbReference>
<dbReference type="NCBIfam" id="NF002223">
    <property type="entry name" value="PRK01117.1"/>
    <property type="match status" value="1"/>
</dbReference>
<feature type="binding site" evidence="8">
    <location>
        <position position="40"/>
    </location>
    <ligand>
        <name>Mg(2+)</name>
        <dbReference type="ChEBI" id="CHEBI:18420"/>
    </ligand>
</feature>
<evidence type="ECO:0000256" key="2">
    <source>
        <dbReference type="ARBA" id="ARBA00022598"/>
    </source>
</evidence>
<accession>A0A9D5JSY6</accession>
<dbReference type="GO" id="GO:0044208">
    <property type="term" value="P:'de novo' AMP biosynthetic process"/>
    <property type="evidence" value="ECO:0007669"/>
    <property type="project" value="UniProtKB-UniRule"/>
</dbReference>
<dbReference type="PANTHER" id="PTHR11846:SF0">
    <property type="entry name" value="ADENYLOSUCCINATE SYNTHETASE"/>
    <property type="match status" value="1"/>
</dbReference>
<feature type="active site" evidence="9">
    <location>
        <position position="141"/>
    </location>
</feature>
<comment type="subcellular location">
    <subcellularLocation>
        <location evidence="8">Cytoplasm</location>
    </subcellularLocation>
</comment>
<protein>
    <recommendedName>
        <fullName evidence="8 10">Adenylosuccinate synthetase</fullName>
        <shortName evidence="8">AMPSase</shortName>
        <shortName evidence="8">AdSS</shortName>
        <ecNumber evidence="8 10">6.3.4.4</ecNumber>
    </recommendedName>
    <alternativeName>
        <fullName evidence="8">IMP--aspartate ligase</fullName>
    </alternativeName>
</protein>
<dbReference type="Gene3D" id="3.40.440.10">
    <property type="entry name" value="Adenylosuccinate Synthetase, subunit A, domain 1"/>
    <property type="match status" value="1"/>
</dbReference>
<evidence type="ECO:0000256" key="10">
    <source>
        <dbReference type="RuleBase" id="RU000520"/>
    </source>
</evidence>
<dbReference type="PROSITE" id="PS00513">
    <property type="entry name" value="ADENYLOSUCCIN_SYN_2"/>
    <property type="match status" value="1"/>
</dbReference>